<dbReference type="GO" id="GO:0016298">
    <property type="term" value="F:lipase activity"/>
    <property type="evidence" value="ECO:0007669"/>
    <property type="project" value="InterPro"/>
</dbReference>
<evidence type="ECO:0000256" key="4">
    <source>
        <dbReference type="RuleBase" id="RU004262"/>
    </source>
</evidence>
<dbReference type="AlphaFoldDB" id="A0AAV1JSM3"/>
<dbReference type="GO" id="GO:0016042">
    <property type="term" value="P:lipid catabolic process"/>
    <property type="evidence" value="ECO:0007669"/>
    <property type="project" value="TreeGrafter"/>
</dbReference>
<keyword evidence="7" id="KW-1185">Reference proteome</keyword>
<keyword evidence="3" id="KW-0964">Secreted</keyword>
<comment type="similarity">
    <text evidence="2 4">Belongs to the AB hydrolase superfamily. Lipase family.</text>
</comment>
<dbReference type="InterPro" id="IPR000734">
    <property type="entry name" value="TAG_lipase"/>
</dbReference>
<evidence type="ECO:0000313" key="6">
    <source>
        <dbReference type="EMBL" id="CAK1551642.1"/>
    </source>
</evidence>
<evidence type="ECO:0000256" key="1">
    <source>
        <dbReference type="ARBA" id="ARBA00004613"/>
    </source>
</evidence>
<protein>
    <recommendedName>
        <fullName evidence="5">Lipase domain-containing protein</fullName>
    </recommendedName>
</protein>
<feature type="domain" description="Lipase" evidence="5">
    <location>
        <begin position="77"/>
        <end position="324"/>
    </location>
</feature>
<evidence type="ECO:0000259" key="5">
    <source>
        <dbReference type="Pfam" id="PF00151"/>
    </source>
</evidence>
<dbReference type="InterPro" id="IPR013818">
    <property type="entry name" value="Lipase"/>
</dbReference>
<dbReference type="Gene3D" id="3.40.50.1820">
    <property type="entry name" value="alpha/beta hydrolase"/>
    <property type="match status" value="1"/>
</dbReference>
<dbReference type="Proteomes" id="UP001497472">
    <property type="component" value="Unassembled WGS sequence"/>
</dbReference>
<gene>
    <name evidence="6" type="ORF">LNINA_LOCUS10764</name>
</gene>
<comment type="caution">
    <text evidence="6">The sequence shown here is derived from an EMBL/GenBank/DDBJ whole genome shotgun (WGS) entry which is preliminary data.</text>
</comment>
<dbReference type="GO" id="GO:0005615">
    <property type="term" value="C:extracellular space"/>
    <property type="evidence" value="ECO:0007669"/>
    <property type="project" value="TreeGrafter"/>
</dbReference>
<proteinExistence type="inferred from homology"/>
<organism evidence="6 7">
    <name type="scientific">Leptosia nina</name>
    <dbReference type="NCBI Taxonomy" id="320188"/>
    <lineage>
        <taxon>Eukaryota</taxon>
        <taxon>Metazoa</taxon>
        <taxon>Ecdysozoa</taxon>
        <taxon>Arthropoda</taxon>
        <taxon>Hexapoda</taxon>
        <taxon>Insecta</taxon>
        <taxon>Pterygota</taxon>
        <taxon>Neoptera</taxon>
        <taxon>Endopterygota</taxon>
        <taxon>Lepidoptera</taxon>
        <taxon>Glossata</taxon>
        <taxon>Ditrysia</taxon>
        <taxon>Papilionoidea</taxon>
        <taxon>Pieridae</taxon>
        <taxon>Pierinae</taxon>
        <taxon>Leptosia</taxon>
    </lineage>
</organism>
<dbReference type="InterPro" id="IPR029058">
    <property type="entry name" value="AB_hydrolase_fold"/>
</dbReference>
<name>A0AAV1JSM3_9NEOP</name>
<dbReference type="PANTHER" id="PTHR11610">
    <property type="entry name" value="LIPASE"/>
    <property type="match status" value="1"/>
</dbReference>
<evidence type="ECO:0000256" key="3">
    <source>
        <dbReference type="ARBA" id="ARBA00022525"/>
    </source>
</evidence>
<dbReference type="SUPFAM" id="SSF53474">
    <property type="entry name" value="alpha/beta-Hydrolases"/>
    <property type="match status" value="1"/>
</dbReference>
<sequence>MWILLVLGVPLVAAVKDGPPDGFMSECPGMTRNTSMSEETKNSLSVLVMWPSDSWFGHEDVSCKLSISGAGCVAKHIDLKKDVVVIISGYLDATFSPIVQTLVKPYLDRGKNVIAVEIFPVLVRTYPLAARLTKPLGLVLGDFLAELTRRGLQPDKLEMLGGSLGAHIAYYAAIRYQELTNLKPARVTGLDPAGPCFRHLPREERFNSDAAHRVDALHTNIDGFGIADADAHIDFYANGGEYQPYMTGTFIMPCFLFCSHVRAALYWIVASENPDKFLAVQCESLHHARHGNCYDKKTRSNVLGPNTNFSRPGIFYLPTTETPPYYLGDKGLTRRKYAVNSYLLKTAPDKDLVL</sequence>
<comment type="subcellular location">
    <subcellularLocation>
        <location evidence="1">Secreted</location>
    </subcellularLocation>
</comment>
<reference evidence="6 7" key="1">
    <citation type="submission" date="2023-11" db="EMBL/GenBank/DDBJ databases">
        <authorList>
            <person name="Okamura Y."/>
        </authorList>
    </citation>
    <scope>NUCLEOTIDE SEQUENCE [LARGE SCALE GENOMIC DNA]</scope>
</reference>
<evidence type="ECO:0000256" key="2">
    <source>
        <dbReference type="ARBA" id="ARBA00010701"/>
    </source>
</evidence>
<dbReference type="Pfam" id="PF00151">
    <property type="entry name" value="Lipase"/>
    <property type="match status" value="1"/>
</dbReference>
<evidence type="ECO:0000313" key="7">
    <source>
        <dbReference type="Proteomes" id="UP001497472"/>
    </source>
</evidence>
<dbReference type="GO" id="GO:0017171">
    <property type="term" value="F:serine hydrolase activity"/>
    <property type="evidence" value="ECO:0007669"/>
    <property type="project" value="TreeGrafter"/>
</dbReference>
<dbReference type="EMBL" id="CAVLEF010000132">
    <property type="protein sequence ID" value="CAK1551642.1"/>
    <property type="molecule type" value="Genomic_DNA"/>
</dbReference>
<dbReference type="PANTHER" id="PTHR11610:SF173">
    <property type="entry name" value="LIPASE DOMAIN-CONTAINING PROTEIN-RELATED"/>
    <property type="match status" value="1"/>
</dbReference>
<accession>A0AAV1JSM3</accession>